<dbReference type="EMBL" id="HG792019">
    <property type="protein sequence ID" value="CDM36986.1"/>
    <property type="molecule type" value="Genomic_DNA"/>
</dbReference>
<organism evidence="1 2">
    <name type="scientific">Penicillium roqueforti (strain FM164)</name>
    <dbReference type="NCBI Taxonomy" id="1365484"/>
    <lineage>
        <taxon>Eukaryota</taxon>
        <taxon>Fungi</taxon>
        <taxon>Dikarya</taxon>
        <taxon>Ascomycota</taxon>
        <taxon>Pezizomycotina</taxon>
        <taxon>Eurotiomycetes</taxon>
        <taxon>Eurotiomycetidae</taxon>
        <taxon>Eurotiales</taxon>
        <taxon>Aspergillaceae</taxon>
        <taxon>Penicillium</taxon>
    </lineage>
</organism>
<dbReference type="AlphaFoldDB" id="W6QLX0"/>
<proteinExistence type="predicted"/>
<gene>
    <name evidence="1" type="ORF">PROQFM164_S05g000819</name>
</gene>
<protein>
    <submittedName>
        <fullName evidence="1">Uncharacterized protein</fullName>
    </submittedName>
</protein>
<dbReference type="Proteomes" id="UP000030686">
    <property type="component" value="Unassembled WGS sequence"/>
</dbReference>
<evidence type="ECO:0000313" key="2">
    <source>
        <dbReference type="Proteomes" id="UP000030686"/>
    </source>
</evidence>
<accession>W6QLX0</accession>
<keyword evidence="2" id="KW-1185">Reference proteome</keyword>
<sequence length="40" mass="4781">MTEPIIFLGCLLMTAEKNYWAIKLQFTRRTRIKREGGTHR</sequence>
<evidence type="ECO:0000313" key="1">
    <source>
        <dbReference type="EMBL" id="CDM36986.1"/>
    </source>
</evidence>
<name>W6QLX0_PENRF</name>
<reference evidence="1" key="1">
    <citation type="journal article" date="2014" name="Nat. Commun.">
        <title>Multiple recent horizontal transfers of a large genomic region in cheese making fungi.</title>
        <authorList>
            <person name="Cheeseman K."/>
            <person name="Ropars J."/>
            <person name="Renault P."/>
            <person name="Dupont J."/>
            <person name="Gouzy J."/>
            <person name="Branca A."/>
            <person name="Abraham A.L."/>
            <person name="Ceppi M."/>
            <person name="Conseiller E."/>
            <person name="Debuchy R."/>
            <person name="Malagnac F."/>
            <person name="Goarin A."/>
            <person name="Silar P."/>
            <person name="Lacoste S."/>
            <person name="Sallet E."/>
            <person name="Bensimon A."/>
            <person name="Giraud T."/>
            <person name="Brygoo Y."/>
        </authorList>
    </citation>
    <scope>NUCLEOTIDE SEQUENCE [LARGE SCALE GENOMIC DNA]</scope>
    <source>
        <strain evidence="1">FM164</strain>
    </source>
</reference>